<feature type="domain" description="Chalcone/stilbene synthase C-terminal" evidence="6">
    <location>
        <begin position="229"/>
        <end position="359"/>
    </location>
</feature>
<dbReference type="Gene3D" id="3.40.47.10">
    <property type="match status" value="2"/>
</dbReference>
<protein>
    <submittedName>
        <fullName evidence="7">Alkylresorcinol/alkylpyrone synthase</fullName>
    </submittedName>
</protein>
<gene>
    <name evidence="7" type="ORF">HNQ41_000714</name>
</gene>
<dbReference type="Pfam" id="PF02797">
    <property type="entry name" value="Chal_sti_synt_C"/>
    <property type="match status" value="1"/>
</dbReference>
<dbReference type="InterPro" id="IPR011141">
    <property type="entry name" value="Polyketide_synthase_type-III"/>
</dbReference>
<evidence type="ECO:0000313" key="7">
    <source>
        <dbReference type="EMBL" id="MBB5172570.1"/>
    </source>
</evidence>
<evidence type="ECO:0000256" key="3">
    <source>
        <dbReference type="ARBA" id="ARBA00023315"/>
    </source>
</evidence>
<dbReference type="GO" id="GO:0016747">
    <property type="term" value="F:acyltransferase activity, transferring groups other than amino-acyl groups"/>
    <property type="evidence" value="ECO:0007669"/>
    <property type="project" value="InterPro"/>
</dbReference>
<dbReference type="EMBL" id="JACHHB010000002">
    <property type="protein sequence ID" value="MBB5172570.1"/>
    <property type="molecule type" value="Genomic_DNA"/>
</dbReference>
<dbReference type="SUPFAM" id="SSF53901">
    <property type="entry name" value="Thiolase-like"/>
    <property type="match status" value="1"/>
</dbReference>
<proteinExistence type="inferred from homology"/>
<dbReference type="AlphaFoldDB" id="A0A840QML3"/>
<evidence type="ECO:0000259" key="5">
    <source>
        <dbReference type="Pfam" id="PF00195"/>
    </source>
</evidence>
<dbReference type="PANTHER" id="PTHR11877:SF99">
    <property type="entry name" value="1,3,6,8-TETRAHYDROXYNAPHTHALENE SYNTHASE"/>
    <property type="match status" value="1"/>
</dbReference>
<dbReference type="Pfam" id="PF00195">
    <property type="entry name" value="Chal_sti_synt_N"/>
    <property type="match status" value="1"/>
</dbReference>
<evidence type="ECO:0000256" key="4">
    <source>
        <dbReference type="PIRSR" id="PIRSR000451-1"/>
    </source>
</evidence>
<evidence type="ECO:0000313" key="8">
    <source>
        <dbReference type="Proteomes" id="UP000551878"/>
    </source>
</evidence>
<keyword evidence="3" id="KW-0012">Acyltransferase</keyword>
<reference evidence="7 8" key="1">
    <citation type="submission" date="2020-08" db="EMBL/GenBank/DDBJ databases">
        <title>Genomic Encyclopedia of Type Strains, Phase IV (KMG-IV): sequencing the most valuable type-strain genomes for metagenomic binning, comparative biology and taxonomic classification.</title>
        <authorList>
            <person name="Goeker M."/>
        </authorList>
    </citation>
    <scope>NUCLEOTIDE SEQUENCE [LARGE SCALE GENOMIC DNA]</scope>
    <source>
        <strain evidence="7 8">DSM 24696</strain>
    </source>
</reference>
<dbReference type="GO" id="GO:0030639">
    <property type="term" value="P:polyketide biosynthetic process"/>
    <property type="evidence" value="ECO:0007669"/>
    <property type="project" value="TreeGrafter"/>
</dbReference>
<evidence type="ECO:0000256" key="2">
    <source>
        <dbReference type="ARBA" id="ARBA00022679"/>
    </source>
</evidence>
<dbReference type="Proteomes" id="UP000551878">
    <property type="component" value="Unassembled WGS sequence"/>
</dbReference>
<accession>A0A840QML3</accession>
<dbReference type="InterPro" id="IPR016039">
    <property type="entry name" value="Thiolase-like"/>
</dbReference>
<keyword evidence="8" id="KW-1185">Reference proteome</keyword>
<keyword evidence="2" id="KW-0808">Transferase</keyword>
<organism evidence="7 8">
    <name type="scientific">Texcoconibacillus texcoconensis</name>
    <dbReference type="NCBI Taxonomy" id="1095777"/>
    <lineage>
        <taxon>Bacteria</taxon>
        <taxon>Bacillati</taxon>
        <taxon>Bacillota</taxon>
        <taxon>Bacilli</taxon>
        <taxon>Bacillales</taxon>
        <taxon>Bacillaceae</taxon>
        <taxon>Texcoconibacillus</taxon>
    </lineage>
</organism>
<dbReference type="PIRSF" id="PIRSF000451">
    <property type="entry name" value="PKS_III"/>
    <property type="match status" value="1"/>
</dbReference>
<feature type="active site" description="Acyl-thioester intermediate" evidence="4">
    <location>
        <position position="144"/>
    </location>
</feature>
<comment type="similarity">
    <text evidence="1">Belongs to the thiolase-like superfamily. Chalcone/stilbene synthases family.</text>
</comment>
<comment type="caution">
    <text evidence="7">The sequence shown here is derived from an EMBL/GenBank/DDBJ whole genome shotgun (WGS) entry which is preliminary data.</text>
</comment>
<sequence>MPAIASVAKQCPPYHMTQKETEEIIRDIFYESFPDMDRLLRVFGNGGIQSRQFAVPKQWFTQEHSFKDRNDLYIKEATNLATEAVKSCLSNEQFLKVPTDYEDIDAIIFISSSGIATPTIEARMMNRLPFSTQTKRIPIWGLGCAGGAAGISRAYEYCLAYPDAKVLVVSVELSSLSFQRHDDRKSNFVGTSLFSDGVACALVIGDEVKMTEDLNQRSLPFILGTRSVLMRNAEDVMGWDIQNDGFHVIFSRDIPSIIRDWLKPNVEAFLHEYGIDIGDISRLVAHPGGKKVLKAYEDALGYDESMTANAREVLAQHGNMSSPTVLYVLQKTMLGAPNHGEYGLMMALGPGFSAECVLLEWRQVS</sequence>
<dbReference type="InterPro" id="IPR012328">
    <property type="entry name" value="Chalcone/stilbene_synt_C"/>
</dbReference>
<dbReference type="CDD" id="cd00831">
    <property type="entry name" value="CHS_like"/>
    <property type="match status" value="1"/>
</dbReference>
<evidence type="ECO:0000256" key="1">
    <source>
        <dbReference type="ARBA" id="ARBA00005531"/>
    </source>
</evidence>
<dbReference type="RefSeq" id="WP_184663020.1">
    <property type="nucleotide sequence ID" value="NZ_JACHHB010000002.1"/>
</dbReference>
<dbReference type="InterPro" id="IPR001099">
    <property type="entry name" value="Chalcone/stilbene_synt_N"/>
</dbReference>
<dbReference type="PANTHER" id="PTHR11877">
    <property type="entry name" value="HYDROXYMETHYLGLUTARYL-COA SYNTHASE"/>
    <property type="match status" value="1"/>
</dbReference>
<feature type="domain" description="Chalcone/stilbene synthase N-terminal" evidence="5">
    <location>
        <begin position="61"/>
        <end position="205"/>
    </location>
</feature>
<evidence type="ECO:0000259" key="6">
    <source>
        <dbReference type="Pfam" id="PF02797"/>
    </source>
</evidence>
<name>A0A840QML3_9BACI</name>